<feature type="compositionally biased region" description="Basic and acidic residues" evidence="1">
    <location>
        <begin position="244"/>
        <end position="260"/>
    </location>
</feature>
<evidence type="ECO:0000256" key="1">
    <source>
        <dbReference type="SAM" id="MobiDB-lite"/>
    </source>
</evidence>
<dbReference type="EMBL" id="JH159153">
    <property type="protein sequence ID" value="EGZ20277.1"/>
    <property type="molecule type" value="Genomic_DNA"/>
</dbReference>
<dbReference type="KEGG" id="psoj:PHYSODRAFT_464272"/>
<feature type="compositionally biased region" description="Polar residues" evidence="1">
    <location>
        <begin position="264"/>
        <end position="275"/>
    </location>
</feature>
<proteinExistence type="predicted"/>
<accession>G4Z5Z8</accession>
<sequence>MRRARKRNSIFFAVAELEAEAASSTPTKARMAGYEVYDIDGKVLPDLVPRLSCATKGEMASNRDSFTASYFGVALCAPVAKGDADSAVDECIGDEGKKMNCYEELRFERPEDRGFYQRRMYGTTFVPQHLRGLTTLILRRVRFERKSTGIRFNQDRDREEFAASLSKRYTFNSSVPRCAIPRDNWLKLMKGQPSTAYLHYRNREDAERASHVFRDDLGNPLEMKLEYKAGVVISRSSSPANNRGHNETPRRSYSSERESSSARNTPRWQQERQSS</sequence>
<keyword evidence="3" id="KW-1185">Reference proteome</keyword>
<reference evidence="2 3" key="1">
    <citation type="journal article" date="2006" name="Science">
        <title>Phytophthora genome sequences uncover evolutionary origins and mechanisms of pathogenesis.</title>
        <authorList>
            <person name="Tyler B.M."/>
            <person name="Tripathy S."/>
            <person name="Zhang X."/>
            <person name="Dehal P."/>
            <person name="Jiang R.H."/>
            <person name="Aerts A."/>
            <person name="Arredondo F.D."/>
            <person name="Baxter L."/>
            <person name="Bensasson D."/>
            <person name="Beynon J.L."/>
            <person name="Chapman J."/>
            <person name="Damasceno C.M."/>
            <person name="Dorrance A.E."/>
            <person name="Dou D."/>
            <person name="Dickerman A.W."/>
            <person name="Dubchak I.L."/>
            <person name="Garbelotto M."/>
            <person name="Gijzen M."/>
            <person name="Gordon S.G."/>
            <person name="Govers F."/>
            <person name="Grunwald N.J."/>
            <person name="Huang W."/>
            <person name="Ivors K.L."/>
            <person name="Jones R.W."/>
            <person name="Kamoun S."/>
            <person name="Krampis K."/>
            <person name="Lamour K.H."/>
            <person name="Lee M.K."/>
            <person name="McDonald W.H."/>
            <person name="Medina M."/>
            <person name="Meijer H.J."/>
            <person name="Nordberg E.K."/>
            <person name="Maclean D.J."/>
            <person name="Ospina-Giraldo M.D."/>
            <person name="Morris P.F."/>
            <person name="Phuntumart V."/>
            <person name="Putnam N.H."/>
            <person name="Rash S."/>
            <person name="Rose J.K."/>
            <person name="Sakihama Y."/>
            <person name="Salamov A.A."/>
            <person name="Savidor A."/>
            <person name="Scheuring C.F."/>
            <person name="Smith B.M."/>
            <person name="Sobral B.W."/>
            <person name="Terry A."/>
            <person name="Torto-Alalibo T.A."/>
            <person name="Win J."/>
            <person name="Xu Z."/>
            <person name="Zhang H."/>
            <person name="Grigoriev I.V."/>
            <person name="Rokhsar D.S."/>
            <person name="Boore J.L."/>
        </authorList>
    </citation>
    <scope>NUCLEOTIDE SEQUENCE [LARGE SCALE GENOMIC DNA]</scope>
    <source>
        <strain evidence="2 3">P6497</strain>
    </source>
</reference>
<dbReference type="STRING" id="1094619.G4Z5Z8"/>
<dbReference type="RefSeq" id="XP_009522994.1">
    <property type="nucleotide sequence ID" value="XM_009524699.1"/>
</dbReference>
<feature type="region of interest" description="Disordered" evidence="1">
    <location>
        <begin position="236"/>
        <end position="275"/>
    </location>
</feature>
<name>G4Z5Z8_PHYSP</name>
<dbReference type="AlphaFoldDB" id="G4Z5Z8"/>
<evidence type="ECO:0000313" key="2">
    <source>
        <dbReference type="EMBL" id="EGZ20277.1"/>
    </source>
</evidence>
<dbReference type="InParanoid" id="G4Z5Z8"/>
<dbReference type="Proteomes" id="UP000002640">
    <property type="component" value="Unassembled WGS sequence"/>
</dbReference>
<evidence type="ECO:0000313" key="3">
    <source>
        <dbReference type="Proteomes" id="UP000002640"/>
    </source>
</evidence>
<feature type="non-terminal residue" evidence="2">
    <location>
        <position position="275"/>
    </location>
</feature>
<gene>
    <name evidence="2" type="ORF">PHYSODRAFT_464272</name>
</gene>
<protein>
    <submittedName>
        <fullName evidence="2">Uncharacterized protein</fullName>
    </submittedName>
</protein>
<dbReference type="GeneID" id="20653373"/>
<organism evidence="2 3">
    <name type="scientific">Phytophthora sojae (strain P6497)</name>
    <name type="common">Soybean stem and root rot agent</name>
    <name type="synonym">Phytophthora megasperma f. sp. glycines</name>
    <dbReference type="NCBI Taxonomy" id="1094619"/>
    <lineage>
        <taxon>Eukaryota</taxon>
        <taxon>Sar</taxon>
        <taxon>Stramenopiles</taxon>
        <taxon>Oomycota</taxon>
        <taxon>Peronosporomycetes</taxon>
        <taxon>Peronosporales</taxon>
        <taxon>Peronosporaceae</taxon>
        <taxon>Phytophthora</taxon>
    </lineage>
</organism>